<feature type="compositionally biased region" description="Basic and acidic residues" evidence="1">
    <location>
        <begin position="1101"/>
        <end position="1115"/>
    </location>
</feature>
<feature type="compositionally biased region" description="Acidic residues" evidence="1">
    <location>
        <begin position="1005"/>
        <end position="1025"/>
    </location>
</feature>
<organism evidence="3 4">
    <name type="scientific">Saccharomycodes ludwigii</name>
    <dbReference type="NCBI Taxonomy" id="36035"/>
    <lineage>
        <taxon>Eukaryota</taxon>
        <taxon>Fungi</taxon>
        <taxon>Dikarya</taxon>
        <taxon>Ascomycota</taxon>
        <taxon>Saccharomycotina</taxon>
        <taxon>Saccharomycetes</taxon>
        <taxon>Saccharomycodales</taxon>
        <taxon>Saccharomycodaceae</taxon>
        <taxon>Saccharomycodes</taxon>
    </lineage>
</organism>
<dbReference type="Pfam" id="PF08616">
    <property type="entry name" value="SPA"/>
    <property type="match status" value="1"/>
</dbReference>
<keyword evidence="4" id="KW-1185">Reference proteome</keyword>
<reference evidence="4" key="1">
    <citation type="submission" date="2018-06" db="EMBL/GenBank/DDBJ databases">
        <authorList>
            <person name="Guldener U."/>
        </authorList>
    </citation>
    <scope>NUCLEOTIDE SEQUENCE [LARGE SCALE GENOMIC DNA]</scope>
    <source>
        <strain evidence="4">UTAD17</strain>
    </source>
</reference>
<dbReference type="PANTHER" id="PTHR28245">
    <property type="entry name" value="ARF3-INTERACTING PROTEIN 1"/>
    <property type="match status" value="1"/>
</dbReference>
<evidence type="ECO:0000313" key="3">
    <source>
        <dbReference type="EMBL" id="SSD59968.1"/>
    </source>
</evidence>
<gene>
    <name evidence="3" type="ORF">SCODWIG_01729</name>
</gene>
<dbReference type="InterPro" id="IPR012860">
    <property type="entry name" value="Afi1_N"/>
</dbReference>
<evidence type="ECO:0000259" key="2">
    <source>
        <dbReference type="Pfam" id="PF07792"/>
    </source>
</evidence>
<dbReference type="EMBL" id="UFAJ01000241">
    <property type="protein sequence ID" value="SSD59968.1"/>
    <property type="molecule type" value="Genomic_DNA"/>
</dbReference>
<dbReference type="Pfam" id="PF07792">
    <property type="entry name" value="Afi1"/>
    <property type="match status" value="1"/>
</dbReference>
<dbReference type="VEuPathDB" id="FungiDB:SCODWIG_01729"/>
<proteinExistence type="predicted"/>
<feature type="domain" description="Arf3-interacting protein 1 N-terminal" evidence="2">
    <location>
        <begin position="9"/>
        <end position="72"/>
    </location>
</feature>
<dbReference type="GO" id="GO:0000282">
    <property type="term" value="P:cellular bud site selection"/>
    <property type="evidence" value="ECO:0007669"/>
    <property type="project" value="TreeGrafter"/>
</dbReference>
<sequence length="1123" mass="129471">MSSEPLIQYVLTARFDNKYGPMLEHEFPQTVTGLSEKDKARIASIMIPSGSENNIDKPDFSVFLLYKNSKNSTLKIIPSIYSVSSNTPPTNNGNGIYGQNDEPVFFLNAVCSKRDPSNERGSTIKAISIGTKSKFFYVLKPLLFIALIFYLDQKGTEDQWNLLSEFSGLLNTLDLSILKKFHSNIILQKLCKNNIIYSKKIFNDDNKLSLIRYVLNKNQQEHNAVNEVSNANFMNDEIFSHRNDKDFSIPAFDKNGNSIAFISHFIQYNIKPTNTYYLPPEFFKVPMLFDLIRLEENWIQPEKSTVSPMVWYFMDKLLNCLPKLSYNIDRDNTTNRATDALSGTNNYNNYNIKILIYSSFKTKNFISQFVILISNLVSSFNVNNLPYFQKHKFLIIPYLDVSMLDLFDTSTTDKLKFSIIGCSNPLIKEIRHDYSHKLWNVFFDMDTCELEMIDTNGSVVNKLYNSMINNHSFKRNHNITNKKDKNNINNSTVRSNVNNKEYTKRHKLKKMVSLKAYKNTSENSSLLNEPTFTDHTTTNANTNVHTTITTNNHNSSIKPNIITKTITNVTSDSGSMFSRDTRHSLETSVSTDSQILPSQMLHLMTKCLETKEVNWLRFVDLLRRIHLKQLLELIETTPISLNNNLQDEYISHYKDFILFPNFFQHIRIRLLENIRFTELKSNLLFKVLKKPSDFENLDTTVLLEQILDSTSTIYKEIYQSDTKTSRLVELLLCYPKNKPLSILTRLFSLKVVENDIEKNLDRPLPPLPVNSSSPQHFPTESVVGIENTPFSKDPVLISTQPVVDKHLNVSNKGYTSKKSLLKRNSVSLSRFFNKPFAFQKDQEELNAPHNLNDFSSPPTIIEENISVSPIEPTSPLPSIFHKCNTAMHNKNINDSNIIRKIKKIVLKIIMSIDAIPFGKLYLDSTMIPKHKLLYKEETEALFNKSIINSPSSIQIGEIVNNYTYDNRDFLIFNNEHTQLLEKSTTAKEHEKFRNTFQHMLITEVQENDDNDDDDEEEEEEEEEEREYNYNEDGKEQNDLKLGQITIDSNSICTVNTDTYSSGKTKDNIEEVSSVNTQESKRSVLSSGKGKMKLLQAFNEMSDKTKKSNEAIEKSFRKYTKRNN</sequence>
<feature type="region of interest" description="Disordered" evidence="1">
    <location>
        <begin position="1003"/>
        <end position="1037"/>
    </location>
</feature>
<protein>
    <recommendedName>
        <fullName evidence="2">Arf3-interacting protein 1 N-terminal domain-containing protein</fullName>
    </recommendedName>
</protein>
<name>A0A376B5K3_9ASCO</name>
<feature type="region of interest" description="Disordered" evidence="1">
    <location>
        <begin position="1101"/>
        <end position="1123"/>
    </location>
</feature>
<evidence type="ECO:0000256" key="1">
    <source>
        <dbReference type="SAM" id="MobiDB-lite"/>
    </source>
</evidence>
<dbReference type="GO" id="GO:0005935">
    <property type="term" value="C:cellular bud neck"/>
    <property type="evidence" value="ECO:0007669"/>
    <property type="project" value="TreeGrafter"/>
</dbReference>
<dbReference type="AlphaFoldDB" id="A0A376B5K3"/>
<dbReference type="GO" id="GO:0005886">
    <property type="term" value="C:plasma membrane"/>
    <property type="evidence" value="ECO:0007669"/>
    <property type="project" value="TreeGrafter"/>
</dbReference>
<evidence type="ECO:0000313" key="4">
    <source>
        <dbReference type="Proteomes" id="UP000262825"/>
    </source>
</evidence>
<dbReference type="GO" id="GO:0051666">
    <property type="term" value="P:actin cortical patch localization"/>
    <property type="evidence" value="ECO:0007669"/>
    <property type="project" value="TreeGrafter"/>
</dbReference>
<feature type="compositionally biased region" description="Basic and acidic residues" evidence="1">
    <location>
        <begin position="1026"/>
        <end position="1037"/>
    </location>
</feature>
<dbReference type="Proteomes" id="UP000262825">
    <property type="component" value="Unassembled WGS sequence"/>
</dbReference>
<dbReference type="PANTHER" id="PTHR28245:SF1">
    <property type="entry name" value="ARF3-INTERACTING PROTEIN 1"/>
    <property type="match status" value="1"/>
</dbReference>
<dbReference type="InterPro" id="IPR052809">
    <property type="entry name" value="Actin_polarity_regulatory"/>
</dbReference>
<accession>A0A376B5K3</accession>